<dbReference type="EMBL" id="KZ826327">
    <property type="protein sequence ID" value="PYI09431.1"/>
    <property type="molecule type" value="Genomic_DNA"/>
</dbReference>
<dbReference type="SMART" id="SM00479">
    <property type="entry name" value="EXOIII"/>
    <property type="match status" value="1"/>
</dbReference>
<dbReference type="GO" id="GO:0003676">
    <property type="term" value="F:nucleic acid binding"/>
    <property type="evidence" value="ECO:0007669"/>
    <property type="project" value="InterPro"/>
</dbReference>
<feature type="domain" description="Exonuclease" evidence="5">
    <location>
        <begin position="83"/>
        <end position="247"/>
    </location>
</feature>
<dbReference type="Gene3D" id="3.30.420.10">
    <property type="entry name" value="Ribonuclease H-like superfamily/Ribonuclease H"/>
    <property type="match status" value="1"/>
</dbReference>
<accession>A0A319EJ03</accession>
<evidence type="ECO:0000256" key="1">
    <source>
        <dbReference type="ARBA" id="ARBA00022722"/>
    </source>
</evidence>
<dbReference type="PANTHER" id="PTHR12801:SF114">
    <property type="entry name" value="EXONUCLEASE, PUTATIVE (AFU_ORTHOLOGUE AFUA_7G00870)-RELATED"/>
    <property type="match status" value="1"/>
</dbReference>
<feature type="compositionally biased region" description="Low complexity" evidence="4">
    <location>
        <begin position="10"/>
        <end position="24"/>
    </location>
</feature>
<keyword evidence="1" id="KW-0540">Nuclease</keyword>
<gene>
    <name evidence="6" type="ORF">BO78DRAFT_286133</name>
</gene>
<feature type="non-terminal residue" evidence="6">
    <location>
        <position position="247"/>
    </location>
</feature>
<dbReference type="CDD" id="cd06137">
    <property type="entry name" value="DEDDh_RNase"/>
    <property type="match status" value="1"/>
</dbReference>
<dbReference type="VEuPathDB" id="FungiDB:BO78DRAFT_286133"/>
<dbReference type="GO" id="GO:0000027">
    <property type="term" value="P:ribosomal large subunit assembly"/>
    <property type="evidence" value="ECO:0007669"/>
    <property type="project" value="TreeGrafter"/>
</dbReference>
<dbReference type="SUPFAM" id="SSF53098">
    <property type="entry name" value="Ribonuclease H-like"/>
    <property type="match status" value="1"/>
</dbReference>
<keyword evidence="3" id="KW-0269">Exonuclease</keyword>
<evidence type="ECO:0000259" key="5">
    <source>
        <dbReference type="SMART" id="SM00479"/>
    </source>
</evidence>
<keyword evidence="7" id="KW-1185">Reference proteome</keyword>
<dbReference type="InterPro" id="IPR013520">
    <property type="entry name" value="Ribonucl_H"/>
</dbReference>
<proteinExistence type="predicted"/>
<sequence>TTDAKTASITDKTTPTTTTTTYTTPSHWTTLTPTDQSTFLTYLNERCHPLSLLSANRYTTEPYHRRGSINFRFTPSTNPSAYAAVSLDCEMVETIYHEDAVVQVTLVDILTNTLLLDLTVVPTHQILDYRTKYSGMSASLMSERIAQGKTVTGYAAARAKIWEFINADTILVGQSLNNDLNVLGMTHWRIVDSFLLVKEGGYREMGKSMRLKALVEDFVGVEIQKGDGSSGHDCAEDAFAAREVVVW</sequence>
<evidence type="ECO:0000313" key="6">
    <source>
        <dbReference type="EMBL" id="PYI09431.1"/>
    </source>
</evidence>
<reference evidence="6 7" key="1">
    <citation type="submission" date="2018-02" db="EMBL/GenBank/DDBJ databases">
        <title>The genomes of Aspergillus section Nigri reveals drivers in fungal speciation.</title>
        <authorList>
            <consortium name="DOE Joint Genome Institute"/>
            <person name="Vesth T.C."/>
            <person name="Nybo J."/>
            <person name="Theobald S."/>
            <person name="Brandl J."/>
            <person name="Frisvad J.C."/>
            <person name="Nielsen K.F."/>
            <person name="Lyhne E.K."/>
            <person name="Kogle M.E."/>
            <person name="Kuo A."/>
            <person name="Riley R."/>
            <person name="Clum A."/>
            <person name="Nolan M."/>
            <person name="Lipzen A."/>
            <person name="Salamov A."/>
            <person name="Henrissat B."/>
            <person name="Wiebenga A."/>
            <person name="De vries R.P."/>
            <person name="Grigoriev I.V."/>
            <person name="Mortensen U.H."/>
            <person name="Andersen M.R."/>
            <person name="Baker S.E."/>
        </authorList>
    </citation>
    <scope>NUCLEOTIDE SEQUENCE [LARGE SCALE GENOMIC DNA]</scope>
    <source>
        <strain evidence="6 7">CBS 121057</strain>
    </source>
</reference>
<evidence type="ECO:0000313" key="7">
    <source>
        <dbReference type="Proteomes" id="UP000248423"/>
    </source>
</evidence>
<dbReference type="STRING" id="1448318.A0A319EJ03"/>
<keyword evidence="2" id="KW-0378">Hydrolase</keyword>
<dbReference type="AlphaFoldDB" id="A0A319EJ03"/>
<evidence type="ECO:0000256" key="2">
    <source>
        <dbReference type="ARBA" id="ARBA00022801"/>
    </source>
</evidence>
<evidence type="ECO:0000256" key="3">
    <source>
        <dbReference type="ARBA" id="ARBA00022839"/>
    </source>
</evidence>
<dbReference type="GO" id="GO:0004527">
    <property type="term" value="F:exonuclease activity"/>
    <property type="evidence" value="ECO:0007669"/>
    <property type="project" value="UniProtKB-KW"/>
</dbReference>
<dbReference type="InterPro" id="IPR036397">
    <property type="entry name" value="RNaseH_sf"/>
</dbReference>
<organism evidence="6 7">
    <name type="scientific">Aspergillus sclerotiicarbonarius (strain CBS 121057 / IBT 28362)</name>
    <dbReference type="NCBI Taxonomy" id="1448318"/>
    <lineage>
        <taxon>Eukaryota</taxon>
        <taxon>Fungi</taxon>
        <taxon>Dikarya</taxon>
        <taxon>Ascomycota</taxon>
        <taxon>Pezizomycotina</taxon>
        <taxon>Eurotiomycetes</taxon>
        <taxon>Eurotiomycetidae</taxon>
        <taxon>Eurotiales</taxon>
        <taxon>Aspergillaceae</taxon>
        <taxon>Aspergillus</taxon>
        <taxon>Aspergillus subgen. Circumdati</taxon>
    </lineage>
</organism>
<feature type="non-terminal residue" evidence="6">
    <location>
        <position position="1"/>
    </location>
</feature>
<dbReference type="Proteomes" id="UP000248423">
    <property type="component" value="Unassembled WGS sequence"/>
</dbReference>
<protein>
    <recommendedName>
        <fullName evidence="5">Exonuclease domain-containing protein</fullName>
    </recommendedName>
</protein>
<evidence type="ECO:0000256" key="4">
    <source>
        <dbReference type="SAM" id="MobiDB-lite"/>
    </source>
</evidence>
<dbReference type="InterPro" id="IPR012337">
    <property type="entry name" value="RNaseH-like_sf"/>
</dbReference>
<dbReference type="GO" id="GO:0006364">
    <property type="term" value="P:rRNA processing"/>
    <property type="evidence" value="ECO:0007669"/>
    <property type="project" value="TreeGrafter"/>
</dbReference>
<dbReference type="PANTHER" id="PTHR12801">
    <property type="entry name" value="RNA EXONUCLEASE REXO1 / RECO3 FAMILY MEMBER-RELATED"/>
    <property type="match status" value="1"/>
</dbReference>
<dbReference type="OrthoDB" id="16516at2759"/>
<dbReference type="GO" id="GO:0005634">
    <property type="term" value="C:nucleus"/>
    <property type="evidence" value="ECO:0007669"/>
    <property type="project" value="TreeGrafter"/>
</dbReference>
<name>A0A319EJ03_ASPSB</name>
<feature type="region of interest" description="Disordered" evidence="4">
    <location>
        <begin position="1"/>
        <end position="24"/>
    </location>
</feature>
<dbReference type="InterPro" id="IPR047021">
    <property type="entry name" value="REXO1/3/4-like"/>
</dbReference>